<dbReference type="InterPro" id="IPR003959">
    <property type="entry name" value="ATPase_AAA_core"/>
</dbReference>
<evidence type="ECO:0000256" key="1">
    <source>
        <dbReference type="ARBA" id="ARBA00006914"/>
    </source>
</evidence>
<sequence>MPIDRTPLVEDNKEKREKAEKQKISFLITNPKYTFDDIVLPLEILEETKSVIALDKYSELIYGEWGLSQVMKSHKNISINLYGCSGTGKSMTAQAIAAELNKKILMVNYSEIESKYVGETSKNLVSLFESAEKNDAVIIFDEADALLSRRVTAMHSATDVSVNQTRNVLLKILDDYQGVVIFTTNFIQNFDSAFMRRILSHIKFDMPNEEMRKKLWDHYLVDKLPLSSERNEVIAQLAEIEDITGSDVSTAVLKAAVKAALNGIFKLNTESIKEEINKIVEAKKAMKDDNFTVTTKKVSESYVKEKLEAGGIINGDN</sequence>
<keyword evidence="5" id="KW-0645">Protease</keyword>
<evidence type="ECO:0000259" key="4">
    <source>
        <dbReference type="SMART" id="SM00382"/>
    </source>
</evidence>
<dbReference type="EMBL" id="BLZR01000001">
    <property type="protein sequence ID" value="GFP76646.1"/>
    <property type="molecule type" value="Genomic_DNA"/>
</dbReference>
<dbReference type="Proteomes" id="UP000580568">
    <property type="component" value="Unassembled WGS sequence"/>
</dbReference>
<evidence type="ECO:0000256" key="2">
    <source>
        <dbReference type="ARBA" id="ARBA00022741"/>
    </source>
</evidence>
<gene>
    <name evidence="5" type="ORF">bsdtw1_02749</name>
</gene>
<dbReference type="Gene3D" id="3.40.50.300">
    <property type="entry name" value="P-loop containing nucleotide triphosphate hydrolases"/>
    <property type="match status" value="1"/>
</dbReference>
<keyword evidence="2" id="KW-0547">Nucleotide-binding</keyword>
<dbReference type="GO" id="GO:0006508">
    <property type="term" value="P:proteolysis"/>
    <property type="evidence" value="ECO:0007669"/>
    <property type="project" value="UniProtKB-KW"/>
</dbReference>
<evidence type="ECO:0000313" key="6">
    <source>
        <dbReference type="Proteomes" id="UP000580568"/>
    </source>
</evidence>
<dbReference type="GO" id="GO:0016887">
    <property type="term" value="F:ATP hydrolysis activity"/>
    <property type="evidence" value="ECO:0007669"/>
    <property type="project" value="InterPro"/>
</dbReference>
<feature type="domain" description="AAA+ ATPase" evidence="4">
    <location>
        <begin position="75"/>
        <end position="210"/>
    </location>
</feature>
<dbReference type="AlphaFoldDB" id="A0A6V8SIT7"/>
<keyword evidence="6" id="KW-1185">Reference proteome</keyword>
<dbReference type="SUPFAM" id="SSF52540">
    <property type="entry name" value="P-loop containing nucleoside triphosphate hydrolases"/>
    <property type="match status" value="1"/>
</dbReference>
<keyword evidence="5" id="KW-0482">Metalloprotease</keyword>
<proteinExistence type="inferred from homology"/>
<keyword evidence="5" id="KW-0378">Hydrolase</keyword>
<evidence type="ECO:0000256" key="3">
    <source>
        <dbReference type="ARBA" id="ARBA00022840"/>
    </source>
</evidence>
<keyword evidence="3" id="KW-0067">ATP-binding</keyword>
<protein>
    <submittedName>
        <fullName evidence="5">ATP-dependent zinc metalloprotease FtsH</fullName>
    </submittedName>
</protein>
<organism evidence="5 6">
    <name type="scientific">Clostridium fungisolvens</name>
    <dbReference type="NCBI Taxonomy" id="1604897"/>
    <lineage>
        <taxon>Bacteria</taxon>
        <taxon>Bacillati</taxon>
        <taxon>Bacillota</taxon>
        <taxon>Clostridia</taxon>
        <taxon>Eubacteriales</taxon>
        <taxon>Clostridiaceae</taxon>
        <taxon>Clostridium</taxon>
    </lineage>
</organism>
<dbReference type="InterPro" id="IPR050221">
    <property type="entry name" value="26S_Proteasome_ATPase"/>
</dbReference>
<dbReference type="CDD" id="cd19481">
    <property type="entry name" value="RecA-like_protease"/>
    <property type="match status" value="1"/>
</dbReference>
<dbReference type="GO" id="GO:0008237">
    <property type="term" value="F:metallopeptidase activity"/>
    <property type="evidence" value="ECO:0007669"/>
    <property type="project" value="UniProtKB-KW"/>
</dbReference>
<dbReference type="InterPro" id="IPR027417">
    <property type="entry name" value="P-loop_NTPase"/>
</dbReference>
<dbReference type="SMART" id="SM00382">
    <property type="entry name" value="AAA"/>
    <property type="match status" value="1"/>
</dbReference>
<dbReference type="Pfam" id="PF00004">
    <property type="entry name" value="AAA"/>
    <property type="match status" value="1"/>
</dbReference>
<evidence type="ECO:0000313" key="5">
    <source>
        <dbReference type="EMBL" id="GFP76646.1"/>
    </source>
</evidence>
<reference evidence="5 6" key="1">
    <citation type="submission" date="2020-07" db="EMBL/GenBank/DDBJ databases">
        <title>A new beta-1,3-glucan-decomposing anaerobic bacterium isolated from anoxic soil subjected to biological soil disinfestation.</title>
        <authorList>
            <person name="Ueki A."/>
            <person name="Tonouchi A."/>
        </authorList>
    </citation>
    <scope>NUCLEOTIDE SEQUENCE [LARGE SCALE GENOMIC DNA]</scope>
    <source>
        <strain evidence="5 6">TW1</strain>
    </source>
</reference>
<dbReference type="InterPro" id="IPR003593">
    <property type="entry name" value="AAA+_ATPase"/>
</dbReference>
<dbReference type="GO" id="GO:0005524">
    <property type="term" value="F:ATP binding"/>
    <property type="evidence" value="ECO:0007669"/>
    <property type="project" value="UniProtKB-KW"/>
</dbReference>
<comment type="caution">
    <text evidence="5">The sequence shown here is derived from an EMBL/GenBank/DDBJ whole genome shotgun (WGS) entry which is preliminary data.</text>
</comment>
<accession>A0A6V8SIT7</accession>
<comment type="similarity">
    <text evidence="1">Belongs to the AAA ATPase family.</text>
</comment>
<name>A0A6V8SIT7_9CLOT</name>
<dbReference type="PANTHER" id="PTHR23073">
    <property type="entry name" value="26S PROTEASOME REGULATORY SUBUNIT"/>
    <property type="match status" value="1"/>
</dbReference>
<dbReference type="RefSeq" id="WP_183278060.1">
    <property type="nucleotide sequence ID" value="NZ_BLZR01000001.1"/>
</dbReference>